<evidence type="ECO:0000313" key="7">
    <source>
        <dbReference type="EMBL" id="GIY70101.1"/>
    </source>
</evidence>
<organism evidence="7 8">
    <name type="scientific">Caerostris extrusa</name>
    <name type="common">Bark spider</name>
    <name type="synonym">Caerostris bankana</name>
    <dbReference type="NCBI Taxonomy" id="172846"/>
    <lineage>
        <taxon>Eukaryota</taxon>
        <taxon>Metazoa</taxon>
        <taxon>Ecdysozoa</taxon>
        <taxon>Arthropoda</taxon>
        <taxon>Chelicerata</taxon>
        <taxon>Arachnida</taxon>
        <taxon>Araneae</taxon>
        <taxon>Araneomorphae</taxon>
        <taxon>Entelegynae</taxon>
        <taxon>Araneoidea</taxon>
        <taxon>Araneidae</taxon>
        <taxon>Caerostris</taxon>
    </lineage>
</organism>
<evidence type="ECO:0000256" key="1">
    <source>
        <dbReference type="ARBA" id="ARBA00006686"/>
    </source>
</evidence>
<dbReference type="InterPro" id="IPR029034">
    <property type="entry name" value="Cystine-knot_cytokine"/>
</dbReference>
<dbReference type="InterPro" id="IPR023581">
    <property type="entry name" value="PD_growth_factor_CS"/>
</dbReference>
<dbReference type="PANTHER" id="PTHR11633">
    <property type="entry name" value="PLATELET-DERIVED GROWTH FACTOR"/>
    <property type="match status" value="1"/>
</dbReference>
<evidence type="ECO:0000259" key="6">
    <source>
        <dbReference type="PROSITE" id="PS50278"/>
    </source>
</evidence>
<feature type="signal peptide" evidence="5">
    <location>
        <begin position="1"/>
        <end position="23"/>
    </location>
</feature>
<dbReference type="GO" id="GO:0005615">
    <property type="term" value="C:extracellular space"/>
    <property type="evidence" value="ECO:0007669"/>
    <property type="project" value="TreeGrafter"/>
</dbReference>
<keyword evidence="3" id="KW-0497">Mitogen</keyword>
<dbReference type="Pfam" id="PF00341">
    <property type="entry name" value="PDGF"/>
    <property type="match status" value="1"/>
</dbReference>
<feature type="chain" id="PRO_5043439244" evidence="5">
    <location>
        <begin position="24"/>
        <end position="256"/>
    </location>
</feature>
<dbReference type="SMART" id="SM00141">
    <property type="entry name" value="PDGF"/>
    <property type="match status" value="1"/>
</dbReference>
<dbReference type="AlphaFoldDB" id="A0AAV4VI58"/>
<dbReference type="Proteomes" id="UP001054945">
    <property type="component" value="Unassembled WGS sequence"/>
</dbReference>
<name>A0AAV4VI58_CAEEX</name>
<comment type="caution">
    <text evidence="7">The sequence shown here is derived from an EMBL/GenBank/DDBJ whole genome shotgun (WGS) entry which is preliminary data.</text>
</comment>
<comment type="similarity">
    <text evidence="1 4">Belongs to the PDGF/VEGF growth factor family.</text>
</comment>
<keyword evidence="2 4" id="KW-0339">Growth factor</keyword>
<reference evidence="7 8" key="1">
    <citation type="submission" date="2021-06" db="EMBL/GenBank/DDBJ databases">
        <title>Caerostris extrusa draft genome.</title>
        <authorList>
            <person name="Kono N."/>
            <person name="Arakawa K."/>
        </authorList>
    </citation>
    <scope>NUCLEOTIDE SEQUENCE [LARGE SCALE GENOMIC DNA]</scope>
</reference>
<dbReference type="EMBL" id="BPLR01014625">
    <property type="protein sequence ID" value="GIY70101.1"/>
    <property type="molecule type" value="Genomic_DNA"/>
</dbReference>
<evidence type="ECO:0000256" key="5">
    <source>
        <dbReference type="SAM" id="SignalP"/>
    </source>
</evidence>
<dbReference type="GO" id="GO:0008083">
    <property type="term" value="F:growth factor activity"/>
    <property type="evidence" value="ECO:0007669"/>
    <property type="project" value="UniProtKB-KW"/>
</dbReference>
<dbReference type="InterPro" id="IPR000072">
    <property type="entry name" value="PDGF/VEGF_dom"/>
</dbReference>
<protein>
    <submittedName>
        <fullName evidence="7">U43-Liphistoxin-Lth1a_1</fullName>
    </submittedName>
</protein>
<dbReference type="GO" id="GO:0008284">
    <property type="term" value="P:positive regulation of cell population proliferation"/>
    <property type="evidence" value="ECO:0007669"/>
    <property type="project" value="TreeGrafter"/>
</dbReference>
<evidence type="ECO:0000256" key="2">
    <source>
        <dbReference type="ARBA" id="ARBA00023030"/>
    </source>
</evidence>
<dbReference type="GO" id="GO:0016020">
    <property type="term" value="C:membrane"/>
    <property type="evidence" value="ECO:0007669"/>
    <property type="project" value="InterPro"/>
</dbReference>
<accession>A0AAV4VI58</accession>
<keyword evidence="8" id="KW-1185">Reference proteome</keyword>
<evidence type="ECO:0000256" key="4">
    <source>
        <dbReference type="RuleBase" id="RU003818"/>
    </source>
</evidence>
<dbReference type="PROSITE" id="PS50278">
    <property type="entry name" value="PDGF_2"/>
    <property type="match status" value="1"/>
</dbReference>
<keyword evidence="5" id="KW-0732">Signal</keyword>
<dbReference type="PANTHER" id="PTHR11633:SF1">
    <property type="entry name" value="LD28763P"/>
    <property type="match status" value="1"/>
</dbReference>
<evidence type="ECO:0000313" key="8">
    <source>
        <dbReference type="Proteomes" id="UP001054945"/>
    </source>
</evidence>
<dbReference type="Gene3D" id="2.10.90.10">
    <property type="entry name" value="Cystine-knot cytokines"/>
    <property type="match status" value="1"/>
</dbReference>
<dbReference type="GO" id="GO:0051781">
    <property type="term" value="P:positive regulation of cell division"/>
    <property type="evidence" value="ECO:0007669"/>
    <property type="project" value="UniProtKB-KW"/>
</dbReference>
<sequence length="256" mass="28751">MNCVQAAVQILITLWLMVGYNNGQDIIIFENGGNTSRNNLAANVTIPEKLLIRMKDVVNVTDLLNRFVRRIDSSDDEESAISGRRSNARAPSIDEPAMCEPEQQVVELEKPGHGAVLLWPPCVRVRRCGGCCTSKLLTCSPIATSLYNVSVLRLQYNFQTPDAFESLGTRIISVEQHDRCACKCKQDANSCGDLQRFSEDECQCVCINRNEASECTGHRRIWDSIDCACKCRRIMNCSTGNYFNPIRCRCESSRRL</sequence>
<feature type="domain" description="Platelet-derived growth factor (PDGF) family profile" evidence="6">
    <location>
        <begin position="97"/>
        <end position="187"/>
    </location>
</feature>
<gene>
    <name evidence="7" type="ORF">CEXT_501351</name>
</gene>
<dbReference type="PROSITE" id="PS00249">
    <property type="entry name" value="PDGF_1"/>
    <property type="match status" value="1"/>
</dbReference>
<proteinExistence type="inferred from homology"/>
<dbReference type="GO" id="GO:0070851">
    <property type="term" value="F:growth factor receptor binding"/>
    <property type="evidence" value="ECO:0007669"/>
    <property type="project" value="TreeGrafter"/>
</dbReference>
<dbReference type="SUPFAM" id="SSF57501">
    <property type="entry name" value="Cystine-knot cytokines"/>
    <property type="match status" value="1"/>
</dbReference>
<evidence type="ECO:0000256" key="3">
    <source>
        <dbReference type="ARBA" id="ARBA00023246"/>
    </source>
</evidence>